<protein>
    <submittedName>
        <fullName evidence="9">Membrane progestin receptor gamma-like</fullName>
    </submittedName>
</protein>
<feature type="binding site" evidence="6">
    <location>
        <position position="283"/>
    </location>
    <ligand>
        <name>Zn(2+)</name>
        <dbReference type="ChEBI" id="CHEBI:29105"/>
    </ligand>
</feature>
<feature type="transmembrane region" description="Helical" evidence="7">
    <location>
        <begin position="179"/>
        <end position="199"/>
    </location>
</feature>
<feature type="binding site" evidence="6">
    <location>
        <position position="131"/>
    </location>
    <ligand>
        <name>Zn(2+)</name>
        <dbReference type="ChEBI" id="CHEBI:29105"/>
    </ligand>
</feature>
<keyword evidence="6" id="KW-0479">Metal-binding</keyword>
<accession>A0A6P8IN76</accession>
<dbReference type="GO" id="GO:0046872">
    <property type="term" value="F:metal ion binding"/>
    <property type="evidence" value="ECO:0007669"/>
    <property type="project" value="UniProtKB-KW"/>
</dbReference>
<dbReference type="GeneID" id="116302964"/>
<feature type="binding site" evidence="6">
    <location>
        <position position="287"/>
    </location>
    <ligand>
        <name>Zn(2+)</name>
        <dbReference type="ChEBI" id="CHEBI:29105"/>
    </ligand>
</feature>
<dbReference type="AlphaFoldDB" id="A0A6P8IN76"/>
<evidence type="ECO:0000256" key="2">
    <source>
        <dbReference type="ARBA" id="ARBA00007018"/>
    </source>
</evidence>
<dbReference type="InterPro" id="IPR004254">
    <property type="entry name" value="AdipoR/HlyIII-related"/>
</dbReference>
<dbReference type="KEGG" id="aten:116302964"/>
<comment type="similarity">
    <text evidence="2">Belongs to the ADIPOR family.</text>
</comment>
<evidence type="ECO:0000256" key="3">
    <source>
        <dbReference type="ARBA" id="ARBA00022692"/>
    </source>
</evidence>
<dbReference type="FunCoup" id="A0A6P8IN76">
    <property type="interactions" value="332"/>
</dbReference>
<keyword evidence="3 7" id="KW-0812">Transmembrane</keyword>
<feature type="transmembrane region" description="Helical" evidence="7">
    <location>
        <begin position="112"/>
        <end position="133"/>
    </location>
</feature>
<dbReference type="Proteomes" id="UP000515163">
    <property type="component" value="Unplaced"/>
</dbReference>
<evidence type="ECO:0000313" key="8">
    <source>
        <dbReference type="Proteomes" id="UP000515163"/>
    </source>
</evidence>
<reference evidence="9" key="1">
    <citation type="submission" date="2025-08" db="UniProtKB">
        <authorList>
            <consortium name="RefSeq"/>
        </authorList>
    </citation>
    <scope>IDENTIFICATION</scope>
    <source>
        <tissue evidence="9">Tentacle</tissue>
    </source>
</reference>
<evidence type="ECO:0000256" key="5">
    <source>
        <dbReference type="ARBA" id="ARBA00023136"/>
    </source>
</evidence>
<gene>
    <name evidence="9" type="primary">LOC116302964</name>
</gene>
<dbReference type="RefSeq" id="XP_031568262.1">
    <property type="nucleotide sequence ID" value="XM_031712402.1"/>
</dbReference>
<proteinExistence type="inferred from homology"/>
<dbReference type="Pfam" id="PF03006">
    <property type="entry name" value="HlyIII"/>
    <property type="match status" value="1"/>
</dbReference>
<evidence type="ECO:0000256" key="6">
    <source>
        <dbReference type="PIRSR" id="PIRSR604254-1"/>
    </source>
</evidence>
<keyword evidence="4 7" id="KW-1133">Transmembrane helix</keyword>
<dbReference type="PANTHER" id="PTHR20855:SF143">
    <property type="entry name" value="MEMBRANE PROGESTIN RECEPTOR EPSILON"/>
    <property type="match status" value="1"/>
</dbReference>
<dbReference type="GO" id="GO:0016020">
    <property type="term" value="C:membrane"/>
    <property type="evidence" value="ECO:0007669"/>
    <property type="project" value="UniProtKB-SubCell"/>
</dbReference>
<name>A0A6P8IN76_ACTTE</name>
<comment type="subcellular location">
    <subcellularLocation>
        <location evidence="1">Membrane</location>
        <topology evidence="1">Multi-pass membrane protein</topology>
    </subcellularLocation>
</comment>
<feature type="transmembrane region" description="Helical" evidence="7">
    <location>
        <begin position="145"/>
        <end position="167"/>
    </location>
</feature>
<dbReference type="InParanoid" id="A0A6P8IN76"/>
<dbReference type="PANTHER" id="PTHR20855">
    <property type="entry name" value="ADIPOR/PROGESTIN RECEPTOR-RELATED"/>
    <property type="match status" value="1"/>
</dbReference>
<feature type="transmembrane region" description="Helical" evidence="7">
    <location>
        <begin position="81"/>
        <end position="100"/>
    </location>
</feature>
<evidence type="ECO:0000256" key="4">
    <source>
        <dbReference type="ARBA" id="ARBA00022989"/>
    </source>
</evidence>
<evidence type="ECO:0000256" key="1">
    <source>
        <dbReference type="ARBA" id="ARBA00004141"/>
    </source>
</evidence>
<evidence type="ECO:0000256" key="7">
    <source>
        <dbReference type="SAM" id="Phobius"/>
    </source>
</evidence>
<dbReference type="GO" id="GO:0038023">
    <property type="term" value="F:signaling receptor activity"/>
    <property type="evidence" value="ECO:0007669"/>
    <property type="project" value="TreeGrafter"/>
</dbReference>
<keyword evidence="5 7" id="KW-0472">Membrane</keyword>
<sequence length="361" mass="41625">MYIIFLFLSPKFCREMTVLKKGPYHNNNEVLSRKNSRCLTDQQVCFEYREPFITSGYRSPGFTLWQCICSIFETHNETINVWSHFAAVIGFLFLCVPVFLDNNPLQDSFVYPLLAYSVGICAMFIMSSFAHLFNCMSIKVRHICFFLDYAAISTYTFTAGQVFFFYSRPINTDLKLLKSSTVFLAISAFISVASTYMCCASRHAWIKHKFLIRTGTYSLSWVYNTLPYFSRTFLCESATDCNIESFKYFKRQVIYFIVAAISNASRIPERFIPGFFDFFGQSHHFLHILCALGSVDDFIAVYLDMTTRREILTGPGMSLPTFYNSIGLMLIVLTTNIGIVIWFAIKCPHDEKSENKHLKSK</sequence>
<keyword evidence="6" id="KW-0862">Zinc</keyword>
<dbReference type="OrthoDB" id="529367at2759"/>
<organism evidence="8 9">
    <name type="scientific">Actinia tenebrosa</name>
    <name type="common">Australian red waratah sea anemone</name>
    <dbReference type="NCBI Taxonomy" id="6105"/>
    <lineage>
        <taxon>Eukaryota</taxon>
        <taxon>Metazoa</taxon>
        <taxon>Cnidaria</taxon>
        <taxon>Anthozoa</taxon>
        <taxon>Hexacorallia</taxon>
        <taxon>Actiniaria</taxon>
        <taxon>Actiniidae</taxon>
        <taxon>Actinia</taxon>
    </lineage>
</organism>
<evidence type="ECO:0000313" key="9">
    <source>
        <dbReference type="RefSeq" id="XP_031568262.1"/>
    </source>
</evidence>
<feature type="transmembrane region" description="Helical" evidence="7">
    <location>
        <begin position="323"/>
        <end position="345"/>
    </location>
</feature>
<keyword evidence="8" id="KW-1185">Reference proteome</keyword>